<dbReference type="AlphaFoldDB" id="A0A1C3P484"/>
<organism evidence="1 2">
    <name type="scientific">Candidatus Protofrankia californiensis</name>
    <dbReference type="NCBI Taxonomy" id="1839754"/>
    <lineage>
        <taxon>Bacteria</taxon>
        <taxon>Bacillati</taxon>
        <taxon>Actinomycetota</taxon>
        <taxon>Actinomycetes</taxon>
        <taxon>Frankiales</taxon>
        <taxon>Frankiaceae</taxon>
        <taxon>Protofrankia</taxon>
    </lineage>
</organism>
<reference evidence="2" key="1">
    <citation type="submission" date="2016-02" db="EMBL/GenBank/DDBJ databases">
        <authorList>
            <person name="Wibberg D."/>
        </authorList>
    </citation>
    <scope>NUCLEOTIDE SEQUENCE [LARGE SCALE GENOMIC DNA]</scope>
</reference>
<proteinExistence type="predicted"/>
<name>A0A1C3P484_9ACTN</name>
<gene>
    <name evidence="1" type="ORF">FDG2_4233</name>
</gene>
<evidence type="ECO:0000313" key="2">
    <source>
        <dbReference type="Proteomes" id="UP000199013"/>
    </source>
</evidence>
<keyword evidence="2" id="KW-1185">Reference proteome</keyword>
<dbReference type="Proteomes" id="UP000199013">
    <property type="component" value="Unassembled WGS sequence"/>
</dbReference>
<sequence>MGVRGATGSNDRAVGADRCEVVLRAVVALRVDDPAEVAGCHAAREVAAYLAGQTVMLDRVVRTAAAAWGDAPEGDGRDRDVV</sequence>
<dbReference type="EMBL" id="FLUV01001770">
    <property type="protein sequence ID" value="SBW24632.1"/>
    <property type="molecule type" value="Genomic_DNA"/>
</dbReference>
<protein>
    <submittedName>
        <fullName evidence="1">Uncharacterized protein</fullName>
    </submittedName>
</protein>
<evidence type="ECO:0000313" key="1">
    <source>
        <dbReference type="EMBL" id="SBW24632.1"/>
    </source>
</evidence>
<accession>A0A1C3P484</accession>